<accession>A0A1W6JWJ7</accession>
<feature type="transmembrane region" description="Helical" evidence="1">
    <location>
        <begin position="46"/>
        <end position="66"/>
    </location>
</feature>
<feature type="transmembrane region" description="Helical" evidence="1">
    <location>
        <begin position="21"/>
        <end position="40"/>
    </location>
</feature>
<dbReference type="Proteomes" id="UP000193404">
    <property type="component" value="Chromosome"/>
</dbReference>
<evidence type="ECO:0000313" key="3">
    <source>
        <dbReference type="Proteomes" id="UP000193404"/>
    </source>
</evidence>
<feature type="transmembrane region" description="Helical" evidence="1">
    <location>
        <begin position="105"/>
        <end position="126"/>
    </location>
</feature>
<dbReference type="OrthoDB" id="43683at2157"/>
<proteinExistence type="predicted"/>
<keyword evidence="1" id="KW-1133">Transmembrane helix</keyword>
<keyword evidence="3" id="KW-1185">Reference proteome</keyword>
<feature type="transmembrane region" description="Helical" evidence="1">
    <location>
        <begin position="138"/>
        <end position="159"/>
    </location>
</feature>
<evidence type="ECO:0008006" key="4">
    <source>
        <dbReference type="Google" id="ProtNLM"/>
    </source>
</evidence>
<dbReference type="InterPro" id="IPR009321">
    <property type="entry name" value="DUF973"/>
</dbReference>
<evidence type="ECO:0000313" key="2">
    <source>
        <dbReference type="EMBL" id="ARM74651.1"/>
    </source>
</evidence>
<sequence length="289" mass="31129">MSFPPNSSNPQSDVVSNLEKIRSGLLFIIISLLLGVIAEITSFTPLAIIGLIIDILALIFIIIAIVRIRGGFTQLRKYGSNLGIGVTGATLLLIGYILILTIILTIVGVILAIVGEIMLGIGFYRLGKDYNNSTVSTGGIIMAIPFISFIGAIICYFGFGSLITNASTTPFPQQPNYPASPFPQQPGYPSPSMQQIYQVGIGSIDSNGYAYVTLNSQTYATVVSALLEGSNIPTTQIEPLSITPGTNNLRIYFGPQNFVEGQTYPIRITFNIAGMMQDILVSAVYRQQM</sequence>
<dbReference type="Pfam" id="PF06157">
    <property type="entry name" value="DUF973"/>
    <property type="match status" value="1"/>
</dbReference>
<reference evidence="2 3" key="1">
    <citation type="submission" date="2017-03" db="EMBL/GenBank/DDBJ databases">
        <title>Sulfur activation and transportation mechanism of thermophilic Archaea Acidianus manzaensis YN-25.</title>
        <authorList>
            <person name="Ma Y."/>
            <person name="Yang Y."/>
            <person name="Xia J."/>
        </authorList>
    </citation>
    <scope>NUCLEOTIDE SEQUENCE [LARGE SCALE GENOMIC DNA]</scope>
    <source>
        <strain evidence="2 3">YN-25</strain>
    </source>
</reference>
<gene>
    <name evidence="2" type="ORF">B6F84_00495</name>
</gene>
<evidence type="ECO:0000256" key="1">
    <source>
        <dbReference type="SAM" id="Phobius"/>
    </source>
</evidence>
<keyword evidence="1" id="KW-0812">Transmembrane</keyword>
<keyword evidence="1" id="KW-0472">Membrane</keyword>
<dbReference type="RefSeq" id="WP_148690398.1">
    <property type="nucleotide sequence ID" value="NZ_CP020477.1"/>
</dbReference>
<dbReference type="GeneID" id="41589350"/>
<dbReference type="KEGG" id="aman:B6F84_00495"/>
<name>A0A1W6JWJ7_9CREN</name>
<feature type="transmembrane region" description="Helical" evidence="1">
    <location>
        <begin position="78"/>
        <end position="99"/>
    </location>
</feature>
<dbReference type="AlphaFoldDB" id="A0A1W6JWJ7"/>
<organism evidence="2 3">
    <name type="scientific">Acidianus manzaensis</name>
    <dbReference type="NCBI Taxonomy" id="282676"/>
    <lineage>
        <taxon>Archaea</taxon>
        <taxon>Thermoproteota</taxon>
        <taxon>Thermoprotei</taxon>
        <taxon>Sulfolobales</taxon>
        <taxon>Sulfolobaceae</taxon>
        <taxon>Acidianus</taxon>
    </lineage>
</organism>
<protein>
    <recommendedName>
        <fullName evidence="4">DUF973 domain-containing protein</fullName>
    </recommendedName>
</protein>
<dbReference type="EMBL" id="CP020477">
    <property type="protein sequence ID" value="ARM74651.1"/>
    <property type="molecule type" value="Genomic_DNA"/>
</dbReference>